<keyword evidence="5" id="KW-0812">Transmembrane</keyword>
<evidence type="ECO:0000313" key="8">
    <source>
        <dbReference type="EMBL" id="KNC27486.1"/>
    </source>
</evidence>
<dbReference type="GO" id="GO:0005737">
    <property type="term" value="C:cytoplasm"/>
    <property type="evidence" value="ECO:0007669"/>
    <property type="project" value="TreeGrafter"/>
</dbReference>
<keyword evidence="7" id="KW-0472">Membrane</keyword>
<gene>
    <name evidence="8" type="ORF">FF38_06634</name>
</gene>
<dbReference type="GO" id="GO:0016757">
    <property type="term" value="F:glycosyltransferase activity"/>
    <property type="evidence" value="ECO:0007669"/>
    <property type="project" value="UniProtKB-KW"/>
</dbReference>
<keyword evidence="6" id="KW-1133">Transmembrane helix</keyword>
<evidence type="ECO:0000313" key="9">
    <source>
        <dbReference type="Proteomes" id="UP000037069"/>
    </source>
</evidence>
<evidence type="ECO:0008006" key="10">
    <source>
        <dbReference type="Google" id="ProtNLM"/>
    </source>
</evidence>
<proteinExistence type="inferred from homology"/>
<organism evidence="8 9">
    <name type="scientific">Lucilia cuprina</name>
    <name type="common">Green bottle fly</name>
    <name type="synonym">Australian sheep blowfly</name>
    <dbReference type="NCBI Taxonomy" id="7375"/>
    <lineage>
        <taxon>Eukaryota</taxon>
        <taxon>Metazoa</taxon>
        <taxon>Ecdysozoa</taxon>
        <taxon>Arthropoda</taxon>
        <taxon>Hexapoda</taxon>
        <taxon>Insecta</taxon>
        <taxon>Pterygota</taxon>
        <taxon>Neoptera</taxon>
        <taxon>Endopterygota</taxon>
        <taxon>Diptera</taxon>
        <taxon>Brachycera</taxon>
        <taxon>Muscomorpha</taxon>
        <taxon>Oestroidea</taxon>
        <taxon>Calliphoridae</taxon>
        <taxon>Luciliinae</taxon>
        <taxon>Lucilia</taxon>
    </lineage>
</organism>
<dbReference type="InterPro" id="IPR008166">
    <property type="entry name" value="Glyco_transf_92"/>
</dbReference>
<protein>
    <recommendedName>
        <fullName evidence="10">Glycosyltransferase family 92 protein</fullName>
    </recommendedName>
</protein>
<evidence type="ECO:0000256" key="7">
    <source>
        <dbReference type="ARBA" id="ARBA00023136"/>
    </source>
</evidence>
<dbReference type="EMBL" id="JRES01000891">
    <property type="protein sequence ID" value="KNC27486.1"/>
    <property type="molecule type" value="Genomic_DNA"/>
</dbReference>
<accession>A0A0L0C5H4</accession>
<dbReference type="Pfam" id="PF01697">
    <property type="entry name" value="Glyco_transf_92"/>
    <property type="match status" value="2"/>
</dbReference>
<evidence type="ECO:0000256" key="3">
    <source>
        <dbReference type="ARBA" id="ARBA00022676"/>
    </source>
</evidence>
<keyword evidence="9" id="KW-1185">Reference proteome</keyword>
<dbReference type="PANTHER" id="PTHR21461">
    <property type="entry name" value="GLYCOSYLTRANSFERASE FAMILY 92 PROTEIN"/>
    <property type="match status" value="1"/>
</dbReference>
<dbReference type="GO" id="GO:0016020">
    <property type="term" value="C:membrane"/>
    <property type="evidence" value="ECO:0007669"/>
    <property type="project" value="UniProtKB-SubCell"/>
</dbReference>
<evidence type="ECO:0000256" key="4">
    <source>
        <dbReference type="ARBA" id="ARBA00022679"/>
    </source>
</evidence>
<keyword evidence="3" id="KW-0328">Glycosyltransferase</keyword>
<comment type="subcellular location">
    <subcellularLocation>
        <location evidence="1">Membrane</location>
        <topology evidence="1">Single-pass membrane protein</topology>
    </subcellularLocation>
</comment>
<evidence type="ECO:0000256" key="1">
    <source>
        <dbReference type="ARBA" id="ARBA00004167"/>
    </source>
</evidence>
<evidence type="ECO:0000256" key="6">
    <source>
        <dbReference type="ARBA" id="ARBA00022989"/>
    </source>
</evidence>
<dbReference type="Proteomes" id="UP000037069">
    <property type="component" value="Unassembled WGS sequence"/>
</dbReference>
<dbReference type="AlphaFoldDB" id="A0A0L0C5H4"/>
<sequence>MRSYNLSCAWYPGIMDIHIQNEYWQILRNRNLTYHLFGAYLDNRPYVTNNRILIRILTMIDLISKNPQDYPTTYCQFWFREKFQPIIVPVEKTQLIWRYEWGHDSQYSFPYILTCTLPKDYEQWSPKSVSLVAAPCDKATNMLRVIYRPLKATEKKKEFAVCIKGLDFPYIDLSYRLVEYLETLRVLGAEKVTMYNLEIHENITKVLEYYQRTGFVEYRPFSFSLEYSNLPEYRHLQLITKKDAFRLHESILYNDCIYRNMYEFKYIAVWDIDELPIPLKRYKNWHDLMVLAENSKEYMCNSYASFCFLCAYFPSYEGNFSFAKQFPQYFYMLQHVKRVRDIADYGYAMKCLHSTDYIIATHNHFPIHYAADCRDYTFSSSVAQMNHYREPPKKEDLSNLVFDKRLWRHGNEIVEKSLKIYEELNFFEESHNLNIKPNKFIILKEIAKNIPYLPVEDLEGLFREVRNYNYTCAWYPGIMDIHIRNEYWQILRNRNLTYYIYGAYLDNRPLVTGNKTLIRLLAIIDLISENQQDYPSTYCQFWFKDKFEPLIVPVDTTQFIWRYRWGHSAQYSFPHILTCTLPEDYKDHILKSVSLVAAPCNKASNMLRVIKQPLRTTVRKKKDFAVCIKGLDFPYIDLSYRLVEYIEALRALGAEKVIIYSLEVHENMTKVLNYYQRTGFVEYRPFSFSLEYSNLPEYRHLQLITKKDAFRLHESILYNDCIYRNMYEFKYIAVWDIDELPIPLKRYKNWHDLMVLAENSKEYMCNSYASFCFLCAYFPSYEGNFSFAKQFPQYFYMLQHVKRVRDIADYGYAMKCLHSTDYIIATHNHFPIHYAADCRDYTFSSSVAQMNHYREPPFKENLTNPVIDKRLWRFANRIVKKSMKIFEELDFFEKI</sequence>
<keyword evidence="4" id="KW-0808">Transferase</keyword>
<comment type="caution">
    <text evidence="8">The sequence shown here is derived from an EMBL/GenBank/DDBJ whole genome shotgun (WGS) entry which is preliminary data.</text>
</comment>
<dbReference type="OrthoDB" id="7917939at2759"/>
<evidence type="ECO:0000256" key="2">
    <source>
        <dbReference type="ARBA" id="ARBA00007647"/>
    </source>
</evidence>
<evidence type="ECO:0000256" key="5">
    <source>
        <dbReference type="ARBA" id="ARBA00022692"/>
    </source>
</evidence>
<dbReference type="PANTHER" id="PTHR21461:SF83">
    <property type="entry name" value="GLYCOSYLTRANSFERASE FAMILY 92 PROTEIN"/>
    <property type="match status" value="1"/>
</dbReference>
<name>A0A0L0C5H4_LUCCU</name>
<comment type="similarity">
    <text evidence="2">Belongs to the glycosyltransferase 92 family.</text>
</comment>
<reference evidence="8 9" key="1">
    <citation type="journal article" date="2015" name="Nat. Commun.">
        <title>Lucilia cuprina genome unlocks parasitic fly biology to underpin future interventions.</title>
        <authorList>
            <person name="Anstead C.A."/>
            <person name="Korhonen P.K."/>
            <person name="Young N.D."/>
            <person name="Hall R.S."/>
            <person name="Jex A.R."/>
            <person name="Murali S.C."/>
            <person name="Hughes D.S."/>
            <person name="Lee S.F."/>
            <person name="Perry T."/>
            <person name="Stroehlein A.J."/>
            <person name="Ansell B.R."/>
            <person name="Breugelmans B."/>
            <person name="Hofmann A."/>
            <person name="Qu J."/>
            <person name="Dugan S."/>
            <person name="Lee S.L."/>
            <person name="Chao H."/>
            <person name="Dinh H."/>
            <person name="Han Y."/>
            <person name="Doddapaneni H.V."/>
            <person name="Worley K.C."/>
            <person name="Muzny D.M."/>
            <person name="Ioannidis P."/>
            <person name="Waterhouse R.M."/>
            <person name="Zdobnov E.M."/>
            <person name="James P.J."/>
            <person name="Bagnall N.H."/>
            <person name="Kotze A.C."/>
            <person name="Gibbs R.A."/>
            <person name="Richards S."/>
            <person name="Batterham P."/>
            <person name="Gasser R.B."/>
        </authorList>
    </citation>
    <scope>NUCLEOTIDE SEQUENCE [LARGE SCALE GENOMIC DNA]</scope>
    <source>
        <strain evidence="8 9">LS</strain>
        <tissue evidence="8">Full body</tissue>
    </source>
</reference>